<protein>
    <submittedName>
        <fullName evidence="1">Uncharacterized protein</fullName>
    </submittedName>
</protein>
<evidence type="ECO:0000313" key="1">
    <source>
        <dbReference type="EMBL" id="KGR87067.1"/>
    </source>
</evidence>
<dbReference type="Proteomes" id="UP000030487">
    <property type="component" value="Unassembled WGS sequence"/>
</dbReference>
<evidence type="ECO:0000313" key="2">
    <source>
        <dbReference type="Proteomes" id="UP000030487"/>
    </source>
</evidence>
<sequence length="117" mass="13550">MQMAHKKLLTVTASRYTISNEFPKFEQIIGGTSYTLADWGEKAYYAPFPRTVLAWKGANAYFLYRSVDDVGNLYETKDKRDRVYGAGGRLLETLLQMTAHLKIQHIGMQRKMLRFSY</sequence>
<dbReference type="EMBL" id="JPVR01000068">
    <property type="protein sequence ID" value="KGR87067.1"/>
    <property type="molecule type" value="Genomic_DNA"/>
</dbReference>
<proteinExistence type="predicted"/>
<organism evidence="1 2">
    <name type="scientific">Lysinibacillus boronitolerans JCM 21713 = 10a = NBRC 103108</name>
    <dbReference type="NCBI Taxonomy" id="1294264"/>
    <lineage>
        <taxon>Bacteria</taxon>
        <taxon>Bacillati</taxon>
        <taxon>Bacillota</taxon>
        <taxon>Bacilli</taxon>
        <taxon>Bacillales</taxon>
        <taxon>Bacillaceae</taxon>
        <taxon>Lysinibacillus</taxon>
    </lineage>
</organism>
<reference evidence="1 2" key="1">
    <citation type="submission" date="2014-02" db="EMBL/GenBank/DDBJ databases">
        <title>Draft genome sequence of Lysinibacillus boronitolerans NBRC 103108.</title>
        <authorList>
            <person name="Zhang F."/>
            <person name="Wang G."/>
            <person name="Zhang L."/>
        </authorList>
    </citation>
    <scope>NUCLEOTIDE SEQUENCE [LARGE SCALE GENOMIC DNA]</scope>
    <source>
        <strain evidence="1 2">NBRC 103108</strain>
    </source>
</reference>
<keyword evidence="2" id="KW-1185">Reference proteome</keyword>
<name>A0ABR4Y167_9BACI</name>
<comment type="caution">
    <text evidence="1">The sequence shown here is derived from an EMBL/GenBank/DDBJ whole genome shotgun (WGS) entry which is preliminary data.</text>
</comment>
<gene>
    <name evidence="1" type="ORF">CD31_07550</name>
</gene>
<dbReference type="RefSeq" id="WP_036076514.1">
    <property type="nucleotide sequence ID" value="NZ_AVCW01000014.1"/>
</dbReference>
<accession>A0ABR4Y167</accession>